<feature type="chain" id="PRO_5040234553" evidence="2">
    <location>
        <begin position="22"/>
        <end position="728"/>
    </location>
</feature>
<organism evidence="3 4">
    <name type="scientific">Thelonectria olida</name>
    <dbReference type="NCBI Taxonomy" id="1576542"/>
    <lineage>
        <taxon>Eukaryota</taxon>
        <taxon>Fungi</taxon>
        <taxon>Dikarya</taxon>
        <taxon>Ascomycota</taxon>
        <taxon>Pezizomycotina</taxon>
        <taxon>Sordariomycetes</taxon>
        <taxon>Hypocreomycetidae</taxon>
        <taxon>Hypocreales</taxon>
        <taxon>Nectriaceae</taxon>
        <taxon>Thelonectria</taxon>
    </lineage>
</organism>
<feature type="signal peptide" evidence="2">
    <location>
        <begin position="1"/>
        <end position="21"/>
    </location>
</feature>
<feature type="region of interest" description="Disordered" evidence="1">
    <location>
        <begin position="250"/>
        <end position="281"/>
    </location>
</feature>
<feature type="region of interest" description="Disordered" evidence="1">
    <location>
        <begin position="99"/>
        <end position="121"/>
    </location>
</feature>
<evidence type="ECO:0000256" key="2">
    <source>
        <dbReference type="SAM" id="SignalP"/>
    </source>
</evidence>
<keyword evidence="2" id="KW-0732">Signal</keyword>
<sequence length="728" mass="74271">MRTHVAWLLVIAAACAPPASAGVRWELFNRHVSDQWLSNTTITPPAGDVTRSLSLSMPPSSTTFTLDLSSSSPSLAGSVQDINTSIAIDEATTTLASTSMSTSTSSSSSTSSRPIPASASSALTTLASQPTTIHTTSSTSTTATSYNLNWRYLKWTRLLIDPSAHLLVVKLDVETVTEFSIVYTSTTTLYGNYSTYTPPYPTIETPNYCGTEPVVPSETTWPGEPMLTTLSGGFVVSTKRPASSCLADTANSDCWEPAGPAESTSTETYRGKHPPSATLSRSRVTVTFVTTDKNPVVVSSTDLPPDYSESGKAASLTVAHHKSAPPDGDSDHSTGGGGGGGDGDQNDPQSQQQEVPETTATIRAATAAATASVAATATSVASTAISVATTIASVATSRTTITTSFTVTARAGQVIINDKTFSGLKPDQTTTVTFSIGTFTIFPSSVVGEGATITKPQPVGTAISIATPTTSSVGDLAVEVSGSEAIVDGTKIAILPQGTTTVINNEEVSVGPGKVVVGDQTLTFRAAGGPETAVVIQGGEMVTAIGQSIYVFHSTTLTYGPGTPETSEVVDDDTITIGPSGITLHGTTIGGPGAEATDTTYEIVGGASVTKLAPSNVIIDGTTFTAGPGSKPTTKIIGGETVTIGSKGVVISSMTLSIPFGSSTVTTITATVTGTQIFPEETGTSGDSESSNNDQSNDDEGSAGSALKPGFSTGMAGLCIAIGVWVWL</sequence>
<accession>A0A9P8WB56</accession>
<dbReference type="PROSITE" id="PS51257">
    <property type="entry name" value="PROKAR_LIPOPROTEIN"/>
    <property type="match status" value="1"/>
</dbReference>
<comment type="caution">
    <text evidence="3">The sequence shown here is derived from an EMBL/GenBank/DDBJ whole genome shotgun (WGS) entry which is preliminary data.</text>
</comment>
<protein>
    <submittedName>
        <fullName evidence="3">Uncharacterized protein</fullName>
    </submittedName>
</protein>
<dbReference type="AlphaFoldDB" id="A0A9P8WB56"/>
<feature type="region of interest" description="Disordered" evidence="1">
    <location>
        <begin position="675"/>
        <end position="708"/>
    </location>
</feature>
<feature type="compositionally biased region" description="Low complexity" evidence="1">
    <location>
        <begin position="675"/>
        <end position="695"/>
    </location>
</feature>
<evidence type="ECO:0000313" key="3">
    <source>
        <dbReference type="EMBL" id="KAH6895281.1"/>
    </source>
</evidence>
<dbReference type="Proteomes" id="UP000777438">
    <property type="component" value="Unassembled WGS sequence"/>
</dbReference>
<proteinExistence type="predicted"/>
<keyword evidence="4" id="KW-1185">Reference proteome</keyword>
<dbReference type="EMBL" id="JAGPYM010000004">
    <property type="protein sequence ID" value="KAH6895281.1"/>
    <property type="molecule type" value="Genomic_DNA"/>
</dbReference>
<reference evidence="3 4" key="1">
    <citation type="journal article" date="2021" name="Nat. Commun.">
        <title>Genetic determinants of endophytism in the Arabidopsis root mycobiome.</title>
        <authorList>
            <person name="Mesny F."/>
            <person name="Miyauchi S."/>
            <person name="Thiergart T."/>
            <person name="Pickel B."/>
            <person name="Atanasova L."/>
            <person name="Karlsson M."/>
            <person name="Huettel B."/>
            <person name="Barry K.W."/>
            <person name="Haridas S."/>
            <person name="Chen C."/>
            <person name="Bauer D."/>
            <person name="Andreopoulos W."/>
            <person name="Pangilinan J."/>
            <person name="LaButti K."/>
            <person name="Riley R."/>
            <person name="Lipzen A."/>
            <person name="Clum A."/>
            <person name="Drula E."/>
            <person name="Henrissat B."/>
            <person name="Kohler A."/>
            <person name="Grigoriev I.V."/>
            <person name="Martin F.M."/>
            <person name="Hacquard S."/>
        </authorList>
    </citation>
    <scope>NUCLEOTIDE SEQUENCE [LARGE SCALE GENOMIC DNA]</scope>
    <source>
        <strain evidence="3 4">MPI-CAGE-CH-0241</strain>
    </source>
</reference>
<dbReference type="OrthoDB" id="5420777at2759"/>
<feature type="region of interest" description="Disordered" evidence="1">
    <location>
        <begin position="296"/>
        <end position="357"/>
    </location>
</feature>
<gene>
    <name evidence="3" type="ORF">B0T10DRAFT_557508</name>
</gene>
<evidence type="ECO:0000313" key="4">
    <source>
        <dbReference type="Proteomes" id="UP000777438"/>
    </source>
</evidence>
<evidence type="ECO:0000256" key="1">
    <source>
        <dbReference type="SAM" id="MobiDB-lite"/>
    </source>
</evidence>
<feature type="compositionally biased region" description="Low complexity" evidence="1">
    <location>
        <begin position="346"/>
        <end position="357"/>
    </location>
</feature>
<feature type="compositionally biased region" description="Gly residues" evidence="1">
    <location>
        <begin position="334"/>
        <end position="343"/>
    </location>
</feature>
<name>A0A9P8WB56_9HYPO</name>